<evidence type="ECO:0000313" key="2">
    <source>
        <dbReference type="EMBL" id="SMO73978.1"/>
    </source>
</evidence>
<name>A0A521DQS1_9RHOB</name>
<keyword evidence="2" id="KW-0223">Dioxygenase</keyword>
<keyword evidence="3" id="KW-1185">Reference proteome</keyword>
<organism evidence="2 3">
    <name type="scientific">Paracoccus laeviglucosivorans</name>
    <dbReference type="NCBI Taxonomy" id="1197861"/>
    <lineage>
        <taxon>Bacteria</taxon>
        <taxon>Pseudomonadati</taxon>
        <taxon>Pseudomonadota</taxon>
        <taxon>Alphaproteobacteria</taxon>
        <taxon>Rhodobacterales</taxon>
        <taxon>Paracoccaceae</taxon>
        <taxon>Paracoccus</taxon>
    </lineage>
</organism>
<dbReference type="EMBL" id="FXTK01000009">
    <property type="protein sequence ID" value="SMO73978.1"/>
    <property type="molecule type" value="Genomic_DNA"/>
</dbReference>
<dbReference type="OrthoDB" id="9792626at2"/>
<dbReference type="SUPFAM" id="SSF54593">
    <property type="entry name" value="Glyoxalase/Bleomycin resistance protein/Dihydroxybiphenyl dioxygenase"/>
    <property type="match status" value="2"/>
</dbReference>
<dbReference type="RefSeq" id="WP_142663321.1">
    <property type="nucleotide sequence ID" value="NZ_FXTK01000009.1"/>
</dbReference>
<evidence type="ECO:0000313" key="3">
    <source>
        <dbReference type="Proteomes" id="UP000319014"/>
    </source>
</evidence>
<dbReference type="InterPro" id="IPR004360">
    <property type="entry name" value="Glyas_Fos-R_dOase_dom"/>
</dbReference>
<evidence type="ECO:0000259" key="1">
    <source>
        <dbReference type="PROSITE" id="PS51819"/>
    </source>
</evidence>
<dbReference type="PANTHER" id="PTHR43279:SF1">
    <property type="entry name" value="CATECHOL-2,3-DIOXYGENASE"/>
    <property type="match status" value="1"/>
</dbReference>
<reference evidence="2 3" key="1">
    <citation type="submission" date="2017-05" db="EMBL/GenBank/DDBJ databases">
        <authorList>
            <person name="Varghese N."/>
            <person name="Submissions S."/>
        </authorList>
    </citation>
    <scope>NUCLEOTIDE SEQUENCE [LARGE SCALE GENOMIC DNA]</scope>
    <source>
        <strain evidence="2 3">DSM 100094</strain>
    </source>
</reference>
<dbReference type="Gene3D" id="3.10.180.10">
    <property type="entry name" value="2,3-Dihydroxybiphenyl 1,2-Dioxygenase, domain 1"/>
    <property type="match status" value="1"/>
</dbReference>
<proteinExistence type="predicted"/>
<keyword evidence="2" id="KW-0560">Oxidoreductase</keyword>
<dbReference type="GO" id="GO:0051213">
    <property type="term" value="F:dioxygenase activity"/>
    <property type="evidence" value="ECO:0007669"/>
    <property type="project" value="UniProtKB-KW"/>
</dbReference>
<protein>
    <submittedName>
        <fullName evidence="2">Catechol 2,3-dioxygenase</fullName>
    </submittedName>
</protein>
<feature type="domain" description="VOC" evidence="1">
    <location>
        <begin position="9"/>
        <end position="124"/>
    </location>
</feature>
<dbReference type="InterPro" id="IPR029068">
    <property type="entry name" value="Glyas_Bleomycin-R_OHBP_Dase"/>
</dbReference>
<dbReference type="PANTHER" id="PTHR43279">
    <property type="entry name" value="CATECHOL-2,3-DIOXYGENASE"/>
    <property type="match status" value="1"/>
</dbReference>
<sequence length="264" mass="29085">MATSDAPIQIGQVVLTVNDLTKVGDYYQRIIGLHRLSGDGETQVLGVGRKPLLELRRDPAARHRPSEAGLFHTAFLLPDHQALADWLRHVATNQIQLDGASDHLVSEAIYLRDPEGNGIEVYVDRPRDQWKWIGNEVEMDTARLDVQALLDQGRTWQAAPDGTVVGHVHLQVGDVALAEGFVMNDLNMDRTSHRFGASFFSSGGYHHHLAGNIWNSRGARQRSANATGLAEVVLEADADALATLSAREFTDPWGTRFSVRPKVS</sequence>
<accession>A0A521DQS1</accession>
<dbReference type="InterPro" id="IPR037523">
    <property type="entry name" value="VOC_core"/>
</dbReference>
<dbReference type="Pfam" id="PF00903">
    <property type="entry name" value="Glyoxalase"/>
    <property type="match status" value="1"/>
</dbReference>
<dbReference type="Proteomes" id="UP000319014">
    <property type="component" value="Unassembled WGS sequence"/>
</dbReference>
<gene>
    <name evidence="2" type="ORF">SAMN06265221_10945</name>
</gene>
<dbReference type="PROSITE" id="PS51819">
    <property type="entry name" value="VOC"/>
    <property type="match status" value="1"/>
</dbReference>
<dbReference type="AlphaFoldDB" id="A0A521DQS1"/>